<dbReference type="SUPFAM" id="SSF52266">
    <property type="entry name" value="SGNH hydrolase"/>
    <property type="match status" value="1"/>
</dbReference>
<sequence>MKKLSALLFALTSSLFACSQEAQPDTTNDNVVDAIDSTELLPSLHPIAKFTSMQTGQVEVQPSLNFNKWNAQQVGHVDLSNLKGSDATLRMIAVGGGLTAGVCNGGLYRESQQFAYPNLVAHQMGLTDFEMPLFSEQDFNGTGYYLYDNPLAKYPKWKKVINNRAPVTGGAPPVLPRYEGNASNFATPWGASTWLSYPYCEKCMTQPYVSRLSTLKATPQYNVLSEILEKRPYNFVLLDDFFDRWIQGLQENSHINHYTLNFNGSIYLSGTITDYTLNAILGKGQRGVIFTVPHYRTLPYMNWYKVSELIGASTNSDASYLVPSPFVSRIFEKHEPGSKFTSKLDPLSVIDAEEALFSDPETMYNPKIKEYAEKHNLAVVDLYEVYEKIHTGSYVSDDGVPIDGTMKGNFFSADGIYPTALGQAIIANETIKAINEKYHTRIPLISIKDFVKTIGFKN</sequence>
<protein>
    <recommendedName>
        <fullName evidence="4">GDSL-like lipase/acylhydrolase family protein</fullName>
    </recommendedName>
</protein>
<dbReference type="RefSeq" id="WP_106595511.1">
    <property type="nucleotide sequence ID" value="NZ_PYAS01000005.1"/>
</dbReference>
<dbReference type="Proteomes" id="UP000241964">
    <property type="component" value="Unassembled WGS sequence"/>
</dbReference>
<evidence type="ECO:0000313" key="3">
    <source>
        <dbReference type="Proteomes" id="UP000241964"/>
    </source>
</evidence>
<dbReference type="InterPro" id="IPR036514">
    <property type="entry name" value="SGNH_hydro_sf"/>
</dbReference>
<feature type="signal peptide" evidence="1">
    <location>
        <begin position="1"/>
        <end position="19"/>
    </location>
</feature>
<evidence type="ECO:0000256" key="1">
    <source>
        <dbReference type="SAM" id="SignalP"/>
    </source>
</evidence>
<proteinExistence type="predicted"/>
<dbReference type="PROSITE" id="PS51257">
    <property type="entry name" value="PROKAR_LIPOPROTEIN"/>
    <property type="match status" value="1"/>
</dbReference>
<evidence type="ECO:0000313" key="2">
    <source>
        <dbReference type="EMBL" id="PSL29209.1"/>
    </source>
</evidence>
<dbReference type="GO" id="GO:0016788">
    <property type="term" value="F:hydrolase activity, acting on ester bonds"/>
    <property type="evidence" value="ECO:0007669"/>
    <property type="project" value="UniProtKB-ARBA"/>
</dbReference>
<feature type="chain" id="PRO_5015132861" description="GDSL-like lipase/acylhydrolase family protein" evidence="1">
    <location>
        <begin position="20"/>
        <end position="458"/>
    </location>
</feature>
<name>A0A2P8G5G9_9BACT</name>
<keyword evidence="1" id="KW-0732">Signal</keyword>
<evidence type="ECO:0008006" key="4">
    <source>
        <dbReference type="Google" id="ProtNLM"/>
    </source>
</evidence>
<dbReference type="EMBL" id="PYAS01000005">
    <property type="protein sequence ID" value="PSL29209.1"/>
    <property type="molecule type" value="Genomic_DNA"/>
</dbReference>
<accession>A0A2P8G5G9</accession>
<dbReference type="Gene3D" id="3.40.50.1110">
    <property type="entry name" value="SGNH hydrolase"/>
    <property type="match status" value="1"/>
</dbReference>
<organism evidence="2 3">
    <name type="scientific">Dyadobacter jiangsuensis</name>
    <dbReference type="NCBI Taxonomy" id="1591085"/>
    <lineage>
        <taxon>Bacteria</taxon>
        <taxon>Pseudomonadati</taxon>
        <taxon>Bacteroidota</taxon>
        <taxon>Cytophagia</taxon>
        <taxon>Cytophagales</taxon>
        <taxon>Spirosomataceae</taxon>
        <taxon>Dyadobacter</taxon>
    </lineage>
</organism>
<reference evidence="2 3" key="1">
    <citation type="submission" date="2018-03" db="EMBL/GenBank/DDBJ databases">
        <title>Genomic Encyclopedia of Archaeal and Bacterial Type Strains, Phase II (KMG-II): from individual species to whole genera.</title>
        <authorList>
            <person name="Goeker M."/>
        </authorList>
    </citation>
    <scope>NUCLEOTIDE SEQUENCE [LARGE SCALE GENOMIC DNA]</scope>
    <source>
        <strain evidence="2 3">DSM 29057</strain>
    </source>
</reference>
<keyword evidence="3" id="KW-1185">Reference proteome</keyword>
<comment type="caution">
    <text evidence="2">The sequence shown here is derived from an EMBL/GenBank/DDBJ whole genome shotgun (WGS) entry which is preliminary data.</text>
</comment>
<gene>
    <name evidence="2" type="ORF">CLV60_10544</name>
</gene>
<dbReference type="OrthoDB" id="9764164at2"/>
<dbReference type="AlphaFoldDB" id="A0A2P8G5G9"/>